<proteinExistence type="inferred from homology"/>
<evidence type="ECO:0000313" key="3">
    <source>
        <dbReference type="Proteomes" id="UP001501598"/>
    </source>
</evidence>
<comment type="similarity">
    <text evidence="1">Belongs to the short-chain dehydrogenases/reductases (SDR) family.</text>
</comment>
<dbReference type="InterPro" id="IPR020904">
    <property type="entry name" value="Sc_DH/Rdtase_CS"/>
</dbReference>
<dbReference type="InterPro" id="IPR051935">
    <property type="entry name" value="HSDL2"/>
</dbReference>
<gene>
    <name evidence="2" type="ORF">GCM10023175_52410</name>
</gene>
<evidence type="ECO:0000256" key="1">
    <source>
        <dbReference type="ARBA" id="ARBA00006484"/>
    </source>
</evidence>
<comment type="caution">
    <text evidence="2">The sequence shown here is derived from an EMBL/GenBank/DDBJ whole genome shotgun (WGS) entry which is preliminary data.</text>
</comment>
<evidence type="ECO:0000313" key="2">
    <source>
        <dbReference type="EMBL" id="GAA4554454.1"/>
    </source>
</evidence>
<dbReference type="PROSITE" id="PS00061">
    <property type="entry name" value="ADH_SHORT"/>
    <property type="match status" value="1"/>
</dbReference>
<dbReference type="RefSeq" id="WP_345424072.1">
    <property type="nucleotide sequence ID" value="NZ_BAABGT010000083.1"/>
</dbReference>
<dbReference type="PANTHER" id="PTHR42808:SF3">
    <property type="entry name" value="HYDROXYSTEROID DEHYDROGENASE-LIKE PROTEIN 2"/>
    <property type="match status" value="1"/>
</dbReference>
<accession>A0ABP8RZZ3</accession>
<keyword evidence="3" id="KW-1185">Reference proteome</keyword>
<dbReference type="NCBIfam" id="NF006133">
    <property type="entry name" value="PRK08278.1"/>
    <property type="match status" value="1"/>
</dbReference>
<dbReference type="Proteomes" id="UP001501598">
    <property type="component" value="Unassembled WGS sequence"/>
</dbReference>
<dbReference type="Gene3D" id="3.40.50.720">
    <property type="entry name" value="NAD(P)-binding Rossmann-like Domain"/>
    <property type="match status" value="1"/>
</dbReference>
<sequence>MTLNQATVVISGGSRGIGEAIALRCARDGANVALLAKSAEENPNLPGTVHSVAAAAEAAGGRALPLVGDIRDDDFVVAAVRTVVERFGGVDVVINNASAIDLSSSETISMRKYDLMHDINARGAFLLARTAIPHLRASANAHVLTLSPPILTAPRWFGAHTAYTMSKYAMSLVTLGLSEELRGDGIACNSLWPRTAISTAAVRMLMGPEFARHARKPEIMADAAHAVLTRPASTCTGNFFIDDEVLEEEGVADFDSYLDGGRPEDLALDAWVEPKGPHDPRLTFGRASR</sequence>
<protein>
    <submittedName>
        <fullName evidence="2">NAD(P)-dependent oxidoreductase</fullName>
    </submittedName>
</protein>
<organism evidence="2 3">
    <name type="scientific">Pseudonocardia xishanensis</name>
    <dbReference type="NCBI Taxonomy" id="630995"/>
    <lineage>
        <taxon>Bacteria</taxon>
        <taxon>Bacillati</taxon>
        <taxon>Actinomycetota</taxon>
        <taxon>Actinomycetes</taxon>
        <taxon>Pseudonocardiales</taxon>
        <taxon>Pseudonocardiaceae</taxon>
        <taxon>Pseudonocardia</taxon>
    </lineage>
</organism>
<name>A0ABP8RZZ3_9PSEU</name>
<dbReference type="EMBL" id="BAABGT010000083">
    <property type="protein sequence ID" value="GAA4554454.1"/>
    <property type="molecule type" value="Genomic_DNA"/>
</dbReference>
<dbReference type="PRINTS" id="PR00081">
    <property type="entry name" value="GDHRDH"/>
</dbReference>
<dbReference type="PANTHER" id="PTHR42808">
    <property type="entry name" value="HYDROXYSTEROID DEHYDROGENASE-LIKE PROTEIN 2"/>
    <property type="match status" value="1"/>
</dbReference>
<dbReference type="InterPro" id="IPR002347">
    <property type="entry name" value="SDR_fam"/>
</dbReference>
<dbReference type="InterPro" id="IPR036291">
    <property type="entry name" value="NAD(P)-bd_dom_sf"/>
</dbReference>
<dbReference type="SUPFAM" id="SSF51735">
    <property type="entry name" value="NAD(P)-binding Rossmann-fold domains"/>
    <property type="match status" value="1"/>
</dbReference>
<reference evidence="3" key="1">
    <citation type="journal article" date="2019" name="Int. J. Syst. Evol. Microbiol.">
        <title>The Global Catalogue of Microorganisms (GCM) 10K type strain sequencing project: providing services to taxonomists for standard genome sequencing and annotation.</title>
        <authorList>
            <consortium name="The Broad Institute Genomics Platform"/>
            <consortium name="The Broad Institute Genome Sequencing Center for Infectious Disease"/>
            <person name="Wu L."/>
            <person name="Ma J."/>
        </authorList>
    </citation>
    <scope>NUCLEOTIDE SEQUENCE [LARGE SCALE GENOMIC DNA]</scope>
    <source>
        <strain evidence="3">JCM 17906</strain>
    </source>
</reference>
<dbReference type="Pfam" id="PF00106">
    <property type="entry name" value="adh_short"/>
    <property type="match status" value="1"/>
</dbReference>